<name>A0AAV5UWD0_9BILA</name>
<proteinExistence type="predicted"/>
<organism evidence="2 3">
    <name type="scientific">Pristionchus fissidentatus</name>
    <dbReference type="NCBI Taxonomy" id="1538716"/>
    <lineage>
        <taxon>Eukaryota</taxon>
        <taxon>Metazoa</taxon>
        <taxon>Ecdysozoa</taxon>
        <taxon>Nematoda</taxon>
        <taxon>Chromadorea</taxon>
        <taxon>Rhabditida</taxon>
        <taxon>Rhabditina</taxon>
        <taxon>Diplogasteromorpha</taxon>
        <taxon>Diplogasteroidea</taxon>
        <taxon>Neodiplogasteridae</taxon>
        <taxon>Pristionchus</taxon>
    </lineage>
</organism>
<protein>
    <submittedName>
        <fullName evidence="2">Uncharacterized protein</fullName>
    </submittedName>
</protein>
<reference evidence="2" key="1">
    <citation type="submission" date="2023-10" db="EMBL/GenBank/DDBJ databases">
        <title>Genome assembly of Pristionchus species.</title>
        <authorList>
            <person name="Yoshida K."/>
            <person name="Sommer R.J."/>
        </authorList>
    </citation>
    <scope>NUCLEOTIDE SEQUENCE</scope>
    <source>
        <strain evidence="2">RS5133</strain>
    </source>
</reference>
<feature type="signal peptide" evidence="1">
    <location>
        <begin position="1"/>
        <end position="21"/>
    </location>
</feature>
<comment type="caution">
    <text evidence="2">The sequence shown here is derived from an EMBL/GenBank/DDBJ whole genome shotgun (WGS) entry which is preliminary data.</text>
</comment>
<dbReference type="AlphaFoldDB" id="A0AAV5UWD0"/>
<sequence length="90" mass="10683">MKFTIVLLLLLLTATFTVVQSWDCDDHATYRGSACWYHNIFYNGWQKRENRCADQINKYSFGIRFGVCYCCPPYDMTNEVEFPNFYPGKR</sequence>
<keyword evidence="1" id="KW-0732">Signal</keyword>
<evidence type="ECO:0000313" key="2">
    <source>
        <dbReference type="EMBL" id="GMT09870.1"/>
    </source>
</evidence>
<gene>
    <name evidence="2" type="ORF">PFISCL1PPCAC_1167</name>
</gene>
<evidence type="ECO:0000256" key="1">
    <source>
        <dbReference type="SAM" id="SignalP"/>
    </source>
</evidence>
<dbReference type="Proteomes" id="UP001432322">
    <property type="component" value="Unassembled WGS sequence"/>
</dbReference>
<accession>A0AAV5UWD0</accession>
<feature type="chain" id="PRO_5043372063" evidence="1">
    <location>
        <begin position="22"/>
        <end position="90"/>
    </location>
</feature>
<evidence type="ECO:0000313" key="3">
    <source>
        <dbReference type="Proteomes" id="UP001432322"/>
    </source>
</evidence>
<keyword evidence="3" id="KW-1185">Reference proteome</keyword>
<dbReference type="EMBL" id="BTSY01000001">
    <property type="protein sequence ID" value="GMT09870.1"/>
    <property type="molecule type" value="Genomic_DNA"/>
</dbReference>